<evidence type="ECO:0008006" key="6">
    <source>
        <dbReference type="Google" id="ProtNLM"/>
    </source>
</evidence>
<gene>
    <name evidence="2" type="ORF">L2772_05485</name>
    <name evidence="3" type="ORF">L2Z99_05400</name>
</gene>
<dbReference type="AlphaFoldDB" id="A0AAW5WY57"/>
<accession>A0AAW5WY57</accession>
<evidence type="ECO:0000313" key="2">
    <source>
        <dbReference type="EMBL" id="MCZ3622320.1"/>
    </source>
</evidence>
<dbReference type="SUPFAM" id="SSF52540">
    <property type="entry name" value="P-loop containing nucleoside triphosphate hydrolases"/>
    <property type="match status" value="1"/>
</dbReference>
<dbReference type="InterPro" id="IPR027417">
    <property type="entry name" value="P-loop_NTPase"/>
</dbReference>
<evidence type="ECO:0000313" key="4">
    <source>
        <dbReference type="Proteomes" id="UP001211420"/>
    </source>
</evidence>
<sequence length="124" mass="14423">MISEIHLPTDRFAAPKITGLKIKNMIWGKNGTGKTTISNCIKKEYDEEYDIRLFQGFEKIVGRDDKLDTIILGEKNNELNERIKEKKVVLKELENKRDELLDDSGDGLLPEEKEYNQKKKNLKK</sequence>
<keyword evidence="4" id="KW-1185">Reference proteome</keyword>
<comment type="caution">
    <text evidence="3">The sequence shown here is derived from an EMBL/GenBank/DDBJ whole genome shotgun (WGS) entry which is preliminary data.</text>
</comment>
<dbReference type="RefSeq" id="WP_269254024.1">
    <property type="nucleotide sequence ID" value="NZ_JAKHEY010000006.1"/>
</dbReference>
<dbReference type="EMBL" id="JAKHPW010000005">
    <property type="protein sequence ID" value="MCZ3622320.1"/>
    <property type="molecule type" value="Genomic_DNA"/>
</dbReference>
<proteinExistence type="predicted"/>
<name>A0AAW5WY57_9LACO</name>
<dbReference type="Proteomes" id="UP001211420">
    <property type="component" value="Unassembled WGS sequence"/>
</dbReference>
<evidence type="ECO:0000256" key="1">
    <source>
        <dbReference type="SAM" id="MobiDB-lite"/>
    </source>
</evidence>
<evidence type="ECO:0000313" key="5">
    <source>
        <dbReference type="Proteomes" id="UP001211566"/>
    </source>
</evidence>
<feature type="region of interest" description="Disordered" evidence="1">
    <location>
        <begin position="100"/>
        <end position="124"/>
    </location>
</feature>
<organism evidence="3 5">
    <name type="scientific">Lactobacillus mulieris</name>
    <dbReference type="NCBI Taxonomy" id="2508708"/>
    <lineage>
        <taxon>Bacteria</taxon>
        <taxon>Bacillati</taxon>
        <taxon>Bacillota</taxon>
        <taxon>Bacilli</taxon>
        <taxon>Lactobacillales</taxon>
        <taxon>Lactobacillaceae</taxon>
        <taxon>Lactobacillus</taxon>
    </lineage>
</organism>
<dbReference type="Gene3D" id="3.40.50.300">
    <property type="entry name" value="P-loop containing nucleotide triphosphate hydrolases"/>
    <property type="match status" value="1"/>
</dbReference>
<evidence type="ECO:0000313" key="3">
    <source>
        <dbReference type="EMBL" id="MCZ9678517.1"/>
    </source>
</evidence>
<reference evidence="3" key="1">
    <citation type="submission" date="2022-01" db="EMBL/GenBank/DDBJ databases">
        <title>STING isolate genome collection.</title>
        <authorList>
            <person name="France M."/>
            <person name="Rutt L."/>
            <person name="Humphrys M."/>
            <person name="Ravel J."/>
        </authorList>
    </citation>
    <scope>NUCLEOTIDE SEQUENCE</scope>
    <source>
        <strain evidence="3">C0081E5</strain>
    </source>
</reference>
<dbReference type="EMBL" id="JAKHEY010000006">
    <property type="protein sequence ID" value="MCZ9678517.1"/>
    <property type="molecule type" value="Genomic_DNA"/>
</dbReference>
<protein>
    <recommendedName>
        <fullName evidence="6">Protein CR006 P-loop domain-containing protein</fullName>
    </recommendedName>
</protein>
<reference evidence="2 4" key="2">
    <citation type="submission" date="2022-01" db="EMBL/GenBank/DDBJ databases">
        <title>VMRC isolate genome collection.</title>
        <authorList>
            <person name="France M."/>
            <person name="Rutt L."/>
            <person name="Humphrys M."/>
            <person name="Ravel J."/>
        </authorList>
    </citation>
    <scope>NUCLEOTIDE SEQUENCE [LARGE SCALE GENOMIC DNA]</scope>
    <source>
        <strain evidence="2 4">C0172B4</strain>
    </source>
</reference>
<dbReference type="Proteomes" id="UP001211566">
    <property type="component" value="Unassembled WGS sequence"/>
</dbReference>